<dbReference type="Proteomes" id="UP000184052">
    <property type="component" value="Unassembled WGS sequence"/>
</dbReference>
<accession>A0A1M6C4B1</accession>
<dbReference type="InterPro" id="IPR002822">
    <property type="entry name" value="Ni_insertion"/>
</dbReference>
<evidence type="ECO:0000256" key="2">
    <source>
        <dbReference type="HAMAP-Rule" id="MF_01074"/>
    </source>
</evidence>
<dbReference type="NCBIfam" id="TIGR00299">
    <property type="entry name" value="nickel pincer cofactor biosynthesis protein LarC"/>
    <property type="match status" value="1"/>
</dbReference>
<evidence type="ECO:0000313" key="4">
    <source>
        <dbReference type="EMBL" id="SHI55574.1"/>
    </source>
</evidence>
<dbReference type="Pfam" id="PF01969">
    <property type="entry name" value="Ni_insertion"/>
    <property type="match status" value="1"/>
</dbReference>
<dbReference type="GO" id="GO:0016829">
    <property type="term" value="F:lyase activity"/>
    <property type="evidence" value="ECO:0007669"/>
    <property type="project" value="UniProtKB-UniRule"/>
</dbReference>
<dbReference type="HAMAP" id="MF_01074">
    <property type="entry name" value="LarC"/>
    <property type="match status" value="1"/>
</dbReference>
<proteinExistence type="inferred from homology"/>
<gene>
    <name evidence="2" type="primary">larC</name>
    <name evidence="4" type="ORF">SAMN02745751_00568</name>
</gene>
<evidence type="ECO:0000256" key="3">
    <source>
        <dbReference type="SAM" id="MobiDB-lite"/>
    </source>
</evidence>
<protein>
    <recommendedName>
        <fullName evidence="2">Pyridinium-3,5-bisthiocarboxylic acid mononucleotide nickel insertion protein</fullName>
        <shortName evidence="2">P2TMN nickel insertion protein</shortName>
        <ecNumber evidence="2">4.99.1.12</ecNumber>
    </recommendedName>
    <alternativeName>
        <fullName evidence="2">Nickel-pincer cofactor biosynthesis protein LarC</fullName>
    </alternativeName>
</protein>
<organism evidence="4 5">
    <name type="scientific">Dethiosulfatibacter aminovorans DSM 17477</name>
    <dbReference type="NCBI Taxonomy" id="1121476"/>
    <lineage>
        <taxon>Bacteria</taxon>
        <taxon>Bacillati</taxon>
        <taxon>Bacillota</taxon>
        <taxon>Tissierellia</taxon>
        <taxon>Dethiosulfatibacter</taxon>
    </lineage>
</organism>
<reference evidence="4 5" key="1">
    <citation type="submission" date="2016-11" db="EMBL/GenBank/DDBJ databases">
        <authorList>
            <person name="Jaros S."/>
            <person name="Januszkiewicz K."/>
            <person name="Wedrychowicz H."/>
        </authorList>
    </citation>
    <scope>NUCLEOTIDE SEQUENCE [LARGE SCALE GENOMIC DNA]</scope>
    <source>
        <strain evidence="4 5">DSM 17477</strain>
    </source>
</reference>
<name>A0A1M6C4B1_9FIRM</name>
<keyword evidence="1 2" id="KW-0533">Nickel</keyword>
<dbReference type="OrthoDB" id="9765625at2"/>
<feature type="region of interest" description="Disordered" evidence="3">
    <location>
        <begin position="86"/>
        <end position="142"/>
    </location>
</feature>
<evidence type="ECO:0000313" key="5">
    <source>
        <dbReference type="Proteomes" id="UP000184052"/>
    </source>
</evidence>
<dbReference type="EC" id="4.99.1.12" evidence="2"/>
<feature type="compositionally biased region" description="Basic and acidic residues" evidence="3">
    <location>
        <begin position="89"/>
        <end position="142"/>
    </location>
</feature>
<comment type="catalytic activity">
    <reaction evidence="2">
        <text>Ni(II)-pyridinium-3,5-bisthiocarboxylate mononucleotide = pyridinium-3,5-bisthiocarboxylate mononucleotide + Ni(2+)</text>
        <dbReference type="Rhea" id="RHEA:54784"/>
        <dbReference type="ChEBI" id="CHEBI:49786"/>
        <dbReference type="ChEBI" id="CHEBI:137372"/>
        <dbReference type="ChEBI" id="CHEBI:137373"/>
        <dbReference type="EC" id="4.99.1.12"/>
    </reaction>
</comment>
<keyword evidence="2" id="KW-0456">Lyase</keyword>
<evidence type="ECO:0000256" key="1">
    <source>
        <dbReference type="ARBA" id="ARBA00022596"/>
    </source>
</evidence>
<dbReference type="PANTHER" id="PTHR36566">
    <property type="entry name" value="NICKEL INSERTION PROTEIN-RELATED"/>
    <property type="match status" value="1"/>
</dbReference>
<dbReference type="AlphaFoldDB" id="A0A1M6C4B1"/>
<comment type="function">
    <text evidence="2">Involved in the biosynthesis of a nickel-pincer cofactor ((SCS)Ni(II) pincer complex). Binds Ni(2+), and functions in nickel delivery to pyridinium-3,5-bisthiocarboxylic acid mononucleotide (P2TMN), to form the mature cofactor. Is thus probably required for the activation of nickel-pincer cofactor-dependent enzymes.</text>
</comment>
<dbReference type="PANTHER" id="PTHR36566:SF1">
    <property type="entry name" value="PYRIDINIUM-3,5-BISTHIOCARBOXYLIC ACID MONONUCLEOTIDE NICKEL INSERTION PROTEIN"/>
    <property type="match status" value="1"/>
</dbReference>
<keyword evidence="5" id="KW-1185">Reference proteome</keyword>
<dbReference type="GO" id="GO:0016151">
    <property type="term" value="F:nickel cation binding"/>
    <property type="evidence" value="ECO:0007669"/>
    <property type="project" value="UniProtKB-UniRule"/>
</dbReference>
<dbReference type="EMBL" id="FQZL01000005">
    <property type="protein sequence ID" value="SHI55574.1"/>
    <property type="molecule type" value="Genomic_DNA"/>
</dbReference>
<comment type="similarity">
    <text evidence="2">Belongs to the LarC family.</text>
</comment>
<sequence>MSKKLYLECYAGISGDMMVASLLDLGADKDVLEKALKSLPINGFDIKISRVVKVGLDMCDFDVILDNKHENHDHDMEYLHGDRYHKHDRNHEHPHDHDHNHSHDHEHTHDHDHDHNHSHENEHEHPHSHDHEHGHSHDHRGLPDILDIIDRTEITDNAKSIAVKTFEIIARAEAKAHGLEIDKVHFHEVGAVDSIVDIVSVAVCLDNLAIEEVVVPVMYEGKGFVRCQHGVIPIPGPAVSNIASENGLALHIMDVEGEFITPTGAAIVAAIKTSDALPRQFSIKKIGMGAGKRNYERASILRAMLIEDESKEKDIIYKLESNIDDCTGEALGYTMDKLFEAGARDVNYMSVFMKKNRPAYQLNVICKEEDIDKLEKIIFEETTSIGIRRQKMERSILKRNIKTINTSMGDVDVKVCELDYGMRFYPEYSSVIELCKKHNMPYQEVYNMIVREAHGKL</sequence>
<dbReference type="GO" id="GO:0051604">
    <property type="term" value="P:protein maturation"/>
    <property type="evidence" value="ECO:0007669"/>
    <property type="project" value="UniProtKB-UniRule"/>
</dbReference>
<dbReference type="RefSeq" id="WP_073046813.1">
    <property type="nucleotide sequence ID" value="NZ_FQZL01000005.1"/>
</dbReference>
<dbReference type="Gene3D" id="3.30.70.1380">
    <property type="entry name" value="Transcriptional regulatory protein pf0864 domain like"/>
    <property type="match status" value="1"/>
</dbReference>
<dbReference type="STRING" id="1121476.SAMN02745751_00568"/>